<protein>
    <submittedName>
        <fullName evidence="2">Uncharacterized protein</fullName>
    </submittedName>
</protein>
<accession>A0A0G2EEW8</accession>
<proteinExistence type="predicted"/>
<evidence type="ECO:0000313" key="2">
    <source>
        <dbReference type="EMBL" id="KKY21407.1"/>
    </source>
</evidence>
<sequence length="127" mass="14047">MPIERAYIQFSIRPLHPKRLSKENDTSKYESIKTVDKPTETQTGILSDIAPKKQDGDEAKTERGERVAENIRYGQAISEEGFGGKTTESDGVANPEGTGGAEDRTNEEDTKNTRREQKYGSMPNIGA</sequence>
<keyword evidence="3" id="KW-1185">Reference proteome</keyword>
<feature type="compositionally biased region" description="Basic and acidic residues" evidence="1">
    <location>
        <begin position="20"/>
        <end position="39"/>
    </location>
</feature>
<dbReference type="AlphaFoldDB" id="A0A0G2EEW8"/>
<feature type="compositionally biased region" description="Basic and acidic residues" evidence="1">
    <location>
        <begin position="50"/>
        <end position="69"/>
    </location>
</feature>
<dbReference type="Proteomes" id="UP000053317">
    <property type="component" value="Unassembled WGS sequence"/>
</dbReference>
<evidence type="ECO:0000313" key="3">
    <source>
        <dbReference type="Proteomes" id="UP000053317"/>
    </source>
</evidence>
<reference evidence="2 3" key="2">
    <citation type="submission" date="2015-05" db="EMBL/GenBank/DDBJ databases">
        <authorList>
            <person name="Morales-Cruz A."/>
            <person name="Amrine K.C."/>
            <person name="Cantu D."/>
        </authorList>
    </citation>
    <scope>NUCLEOTIDE SEQUENCE [LARGE SCALE GENOMIC DNA]</scope>
    <source>
        <strain evidence="2">UCRPC4</strain>
    </source>
</reference>
<name>A0A0G2EEW8_PHACM</name>
<evidence type="ECO:0000256" key="1">
    <source>
        <dbReference type="SAM" id="MobiDB-lite"/>
    </source>
</evidence>
<dbReference type="EMBL" id="LCWF01000085">
    <property type="protein sequence ID" value="KKY21407.1"/>
    <property type="molecule type" value="Genomic_DNA"/>
</dbReference>
<reference evidence="2 3" key="1">
    <citation type="submission" date="2015-05" db="EMBL/GenBank/DDBJ databases">
        <title>Distinctive expansion of gene families associated with plant cell wall degradation and secondary metabolism in the genomes of grapevine trunk pathogens.</title>
        <authorList>
            <person name="Lawrence D.P."/>
            <person name="Travadon R."/>
            <person name="Rolshausen P.E."/>
            <person name="Baumgartner K."/>
        </authorList>
    </citation>
    <scope>NUCLEOTIDE SEQUENCE [LARGE SCALE GENOMIC DNA]</scope>
    <source>
        <strain evidence="2">UCRPC4</strain>
    </source>
</reference>
<feature type="compositionally biased region" description="Basic and acidic residues" evidence="1">
    <location>
        <begin position="101"/>
        <end position="118"/>
    </location>
</feature>
<organism evidence="2 3">
    <name type="scientific">Phaeomoniella chlamydospora</name>
    <name type="common">Phaeoacremonium chlamydosporum</name>
    <dbReference type="NCBI Taxonomy" id="158046"/>
    <lineage>
        <taxon>Eukaryota</taxon>
        <taxon>Fungi</taxon>
        <taxon>Dikarya</taxon>
        <taxon>Ascomycota</taxon>
        <taxon>Pezizomycotina</taxon>
        <taxon>Eurotiomycetes</taxon>
        <taxon>Chaetothyriomycetidae</taxon>
        <taxon>Phaeomoniellales</taxon>
        <taxon>Phaeomoniellaceae</taxon>
        <taxon>Phaeomoniella</taxon>
    </lineage>
</organism>
<gene>
    <name evidence="2" type="ORF">UCRPC4_g03670</name>
</gene>
<comment type="caution">
    <text evidence="2">The sequence shown here is derived from an EMBL/GenBank/DDBJ whole genome shotgun (WGS) entry which is preliminary data.</text>
</comment>
<feature type="region of interest" description="Disordered" evidence="1">
    <location>
        <begin position="14"/>
        <end position="127"/>
    </location>
</feature>
<dbReference type="OrthoDB" id="5386823at2759"/>